<dbReference type="GeneID" id="98147962"/>
<dbReference type="InterPro" id="IPR014043">
    <property type="entry name" value="Acyl_transferase_dom"/>
</dbReference>
<evidence type="ECO:0000256" key="5">
    <source>
        <dbReference type="SAM" id="MobiDB-lite"/>
    </source>
</evidence>
<evidence type="ECO:0000256" key="1">
    <source>
        <dbReference type="ARBA" id="ARBA00022450"/>
    </source>
</evidence>
<dbReference type="Pfam" id="PF02801">
    <property type="entry name" value="Ketoacyl-synt_C"/>
    <property type="match status" value="1"/>
</dbReference>
<feature type="compositionally biased region" description="Polar residues" evidence="5">
    <location>
        <begin position="1286"/>
        <end position="1303"/>
    </location>
</feature>
<feature type="domain" description="Ketosynthase family 3 (KS3)" evidence="7">
    <location>
        <begin position="377"/>
        <end position="809"/>
    </location>
</feature>
<dbReference type="NCBIfam" id="TIGR04532">
    <property type="entry name" value="PT_fungal_PKS"/>
    <property type="match status" value="1"/>
</dbReference>
<keyword evidence="3" id="KW-0808">Transferase</keyword>
<dbReference type="InterPro" id="IPR014031">
    <property type="entry name" value="Ketoacyl_synth_C"/>
</dbReference>
<dbReference type="InterPro" id="IPR016039">
    <property type="entry name" value="Thiolase-like"/>
</dbReference>
<dbReference type="PROSITE" id="PS50075">
    <property type="entry name" value="CARRIER"/>
    <property type="match status" value="2"/>
</dbReference>
<dbReference type="Gene3D" id="3.10.129.110">
    <property type="entry name" value="Polyketide synthase dehydratase"/>
    <property type="match status" value="1"/>
</dbReference>
<dbReference type="SUPFAM" id="SSF55048">
    <property type="entry name" value="Probable ACP-binding domain of malonyl-CoA ACP transacylase"/>
    <property type="match status" value="1"/>
</dbReference>
<dbReference type="Pfam" id="PF16073">
    <property type="entry name" value="SAT"/>
    <property type="match status" value="1"/>
</dbReference>
<dbReference type="Pfam" id="PF00550">
    <property type="entry name" value="PP-binding"/>
    <property type="match status" value="2"/>
</dbReference>
<feature type="compositionally biased region" description="Basic and acidic residues" evidence="5">
    <location>
        <begin position="1799"/>
        <end position="1811"/>
    </location>
</feature>
<dbReference type="Gene3D" id="1.10.1200.10">
    <property type="entry name" value="ACP-like"/>
    <property type="match status" value="2"/>
</dbReference>
<organism evidence="9 10">
    <name type="scientific">Aspergillus lucknowensis</name>
    <dbReference type="NCBI Taxonomy" id="176173"/>
    <lineage>
        <taxon>Eukaryota</taxon>
        <taxon>Fungi</taxon>
        <taxon>Dikarya</taxon>
        <taxon>Ascomycota</taxon>
        <taxon>Pezizomycotina</taxon>
        <taxon>Eurotiomycetes</taxon>
        <taxon>Eurotiomycetidae</taxon>
        <taxon>Eurotiales</taxon>
        <taxon>Aspergillaceae</taxon>
        <taxon>Aspergillus</taxon>
        <taxon>Aspergillus subgen. Nidulantes</taxon>
    </lineage>
</organism>
<dbReference type="Gene3D" id="3.40.50.1820">
    <property type="entry name" value="alpha/beta hydrolase"/>
    <property type="match status" value="1"/>
</dbReference>
<dbReference type="EMBL" id="JBFXLQ010000018">
    <property type="protein sequence ID" value="KAL2867517.1"/>
    <property type="molecule type" value="Genomic_DNA"/>
</dbReference>
<dbReference type="InterPro" id="IPR049551">
    <property type="entry name" value="PKS_DH_C"/>
</dbReference>
<gene>
    <name evidence="9" type="ORF">BJX67DRAFT_380869</name>
</gene>
<keyword evidence="10" id="KW-1185">Reference proteome</keyword>
<keyword evidence="1" id="KW-0596">Phosphopantetheine</keyword>
<feature type="region of interest" description="Disordered" evidence="5">
    <location>
        <begin position="1651"/>
        <end position="1690"/>
    </location>
</feature>
<dbReference type="Proteomes" id="UP001610432">
    <property type="component" value="Unassembled WGS sequence"/>
</dbReference>
<dbReference type="PANTHER" id="PTHR43775:SF40">
    <property type="entry name" value="NORSOLORINIC ACID SYNTHASE STCA"/>
    <property type="match status" value="1"/>
</dbReference>
<dbReference type="InterPro" id="IPR029058">
    <property type="entry name" value="AB_hydrolase_fold"/>
</dbReference>
<dbReference type="InterPro" id="IPR050091">
    <property type="entry name" value="PKS_NRPS_Biosynth_Enz"/>
</dbReference>
<dbReference type="InterPro" id="IPR036736">
    <property type="entry name" value="ACP-like_sf"/>
</dbReference>
<protein>
    <submittedName>
        <fullName evidence="9">Beta-ketoacyl synthase</fullName>
    </submittedName>
</protein>
<feature type="region of interest" description="Disordered" evidence="5">
    <location>
        <begin position="1286"/>
        <end position="1309"/>
    </location>
</feature>
<dbReference type="InterPro" id="IPR001031">
    <property type="entry name" value="Thioesterase"/>
</dbReference>
<feature type="domain" description="Carrier" evidence="6">
    <location>
        <begin position="1703"/>
        <end position="1782"/>
    </location>
</feature>
<feature type="active site" description="Proton donor; for dehydratase activity" evidence="4">
    <location>
        <position position="1552"/>
    </location>
</feature>
<keyword evidence="2" id="KW-0597">Phosphoprotein</keyword>
<dbReference type="InterPro" id="IPR020806">
    <property type="entry name" value="PKS_PP-bd"/>
</dbReference>
<dbReference type="CDD" id="cd00833">
    <property type="entry name" value="PKS"/>
    <property type="match status" value="1"/>
</dbReference>
<dbReference type="SUPFAM" id="SSF53474">
    <property type="entry name" value="alpha/beta-Hydrolases"/>
    <property type="match status" value="1"/>
</dbReference>
<dbReference type="Gene3D" id="3.40.366.10">
    <property type="entry name" value="Malonyl-Coenzyme A Acyl Carrier Protein, domain 2"/>
    <property type="match status" value="2"/>
</dbReference>
<dbReference type="Pfam" id="PF00975">
    <property type="entry name" value="Thioesterase"/>
    <property type="match status" value="1"/>
</dbReference>
<evidence type="ECO:0000313" key="9">
    <source>
        <dbReference type="EMBL" id="KAL2867517.1"/>
    </source>
</evidence>
<dbReference type="SMART" id="SM00823">
    <property type="entry name" value="PKS_PP"/>
    <property type="match status" value="2"/>
</dbReference>
<dbReference type="SUPFAM" id="SSF53901">
    <property type="entry name" value="Thiolase-like"/>
    <property type="match status" value="1"/>
</dbReference>
<dbReference type="InterPro" id="IPR009081">
    <property type="entry name" value="PP-bd_ACP"/>
</dbReference>
<dbReference type="PROSITE" id="PS52019">
    <property type="entry name" value="PKS_MFAS_DH"/>
    <property type="match status" value="1"/>
</dbReference>
<dbReference type="InterPro" id="IPR020841">
    <property type="entry name" value="PKS_Beta-ketoAc_synthase_dom"/>
</dbReference>
<sequence>MTSPPESTRLFLFGDQTYDFVPELRALLAIRNNPILVAFLEQSHYVVRAQMIQKLPPKEHKQARTASLSEVLQKYVDGKLPSAFQTALSCITQLGSFMRQFDDPTIPYPRFNDSYVLGVCTGSLAAAAISCSTSLSELLPIAVQTVLVAFRLGLCAQEVRDRLEISEENRTRPWSVVSDVPPKDVASALEEFSQERALSTTRRPWITATSAKTTTISGSPEILYQLATQPGIRNGKRWREIPIYVPAHNSQLFSSKDVDDILETTHRDPWSSYAARIPFLSSVTGKLVWVRNYRDLLHLALSQCLIEPIRWDVVESELPRLLKARGGVSPTSIVPFTTILTKSLSGALISEGIHVLDVQSTPERIPERFSHRPGSRKSKLAIVSMSGRFPEAQSTDSFWDLLYKGLDVCKEVPPRRWDVKTHVDPSGKAHNKGATRWGCWLDFAGEFDPRFFSISPKEAPQMDPAQRMALMSTYEAMERGGIVPDTTPSTQRNRIGVFHGVTSNDWMETNTAQNIDTYFITGGNRGFIPGRINFCFEFSGPSYSNDTACSSSLAAIHLACNSLWRGDCDTAVAGGTNMIFTPDGHTGLDKGFFLSRTGNCKAFDDAADGYCRAEGVGTVFIKRLEDALADNDPILGTILDIKTNHSAMSDSMTRPFAPAQIDNMSAVLSTAGITPHDLSYIEMHGTGTQVGDAVEMESVLTLFAPNETFRPRDKPLYVGSAKANIGHGEGVSGVTSLIKVLLMMKHNTIPPHCGIKPGSRINRNYPDLPARNVHIAFEPKPWPRTDTPRRVLINNFSAAGGNTAVLVEDAPLREPPPTVDSRTSHIVTVSGHVGKSLKTNVERLRDHLRKWPEIIPAELSYTTTARRWHHLHRVSVTGTSLDEILRNLESAIERGDGINRPKTKPNIVIACSGQGSQYTGMGRQLHDAYPTFRADLERFDQLARSEGFPGFLSVYTAQPVGDSMEDLLPVVVQLALVSLEMALGNLLEYIGLKASAVIGHSLGEYAALYLAGVLSAADTLYLVGKRAELLQERCQRGTHAMLAVRASPAALSNVLSDTNCEVACHNGPNDTVLSGPLEEITSLQHTLSGEGMKGTLLKLPFAFHSAQVQPILEEFKNLSRGVTFHAPKIPVISPLLSKCISESGVVNPVYLARHCREPVEMVGALEVARDQQIITDRTVVIDIGPKALLAGMVRMTLGKDNSSTLPILGPNLDVWKTLQTVLGTLYSRGLDINWGTYHEPFEAAKKVIEVPDYGWDLKEYFIPYKGEWCLHRHEIHCSCATPGKETATSDYQLPTENTTSVSRPSKLDETKEAYPEIATTTTLHRVVEEMTEPLGAIFIVETDISRKDVNQIAQGHQVDGIPLCTPSFYADIALQVGRYSMNRLRASHPGAMDGVVDVSDMVVDKALIPHGKGPQLLRTTLTMSWPPKAAATTRSAKVKFATYFADGKLDTEHATCTVRFTSDAQLKSLQKKVPEYKAKMERLRQGLRQGEFVQYTRKSGYKLMSSMASFHPDYKLLGHLILNEADNEAVSTMDFSAAKSEGTFAAHPAYVDAITQVGGFAMNAKDDTDIQQEVFVNHGWDSFQVYQPLVKGKSYEVYSQMTRDKTGDLVHGDTIVLDGDAVVAFFKGLSLRCVPRRGLRMVLQQASDKAARIHGGKTAKGQTSPLPKAQAPAPVQQTTKPSTPSPPPALMAPKAVPVAKKSRAEDGKIQAVLNVIAEESGVALEELTDDSNFADMGIDSLSSMVIGSRLREDLGLELGAEFSLFIDCPTVKSLKTFLGGSTAVEVEETAEAGSSQDEQEAHRRDPIHEEPLSNWTKTESAEVETLDLGDEVFNAALRIVSEESGVALEELTAETVFADIGIDSLSSMVISSRFREDLGMTLDSSFNLFEEVPTVSRLKQFLGGTSGSTTGSASSSKDDESVSSRSSVHEDDEPDTSIRLEDRVPECRPTTSVILQGLPKMARKILFMLPDGGGSASSYITIPRLQTDAAIVGLNCPYARDPENMNCTHQAMIQSFCNEIQRRQPHGPYHLGGWSSGGAFAYVTAEALVNMGEEVHSLIIIDAPVPQVMEKLPASFYEHCNGIGLFANQPGGTTDGTSQPPPYLIPHFQATVDVMLDYRVAPLKATRMPKVGIIWAAETVMEEENAPKMKGMHFMVQKRKDFGPDGWDTVAPGAEFDIVRADGANHFTLMVNEGACLLGSGAD</sequence>
<feature type="region of interest" description="Disordered" evidence="5">
    <location>
        <begin position="1787"/>
        <end position="1820"/>
    </location>
</feature>
<dbReference type="InterPro" id="IPR014030">
    <property type="entry name" value="Ketoacyl_synth_N"/>
</dbReference>
<dbReference type="SUPFAM" id="SSF47336">
    <property type="entry name" value="ACP-like"/>
    <property type="match status" value="2"/>
</dbReference>
<comment type="caution">
    <text evidence="9">The sequence shown here is derived from an EMBL/GenBank/DDBJ whole genome shotgun (WGS) entry which is preliminary data.</text>
</comment>
<dbReference type="InterPro" id="IPR032088">
    <property type="entry name" value="SAT"/>
</dbReference>
<dbReference type="PANTHER" id="PTHR43775">
    <property type="entry name" value="FATTY ACID SYNTHASE"/>
    <property type="match status" value="1"/>
</dbReference>
<evidence type="ECO:0000313" key="10">
    <source>
        <dbReference type="Proteomes" id="UP001610432"/>
    </source>
</evidence>
<dbReference type="SMART" id="SM00827">
    <property type="entry name" value="PKS_AT"/>
    <property type="match status" value="1"/>
</dbReference>
<accession>A0ABR4LSJ6</accession>
<dbReference type="PROSITE" id="PS52004">
    <property type="entry name" value="KS3_2"/>
    <property type="match status" value="1"/>
</dbReference>
<dbReference type="InterPro" id="IPR016035">
    <property type="entry name" value="Acyl_Trfase/lysoPLipase"/>
</dbReference>
<dbReference type="Pfam" id="PF00698">
    <property type="entry name" value="Acyl_transf_1"/>
    <property type="match status" value="1"/>
</dbReference>
<feature type="region of interest" description="N-terminal hotdog fold" evidence="4">
    <location>
        <begin position="1324"/>
        <end position="1465"/>
    </location>
</feature>
<dbReference type="SUPFAM" id="SSF52151">
    <property type="entry name" value="FabD/lysophospholipase-like"/>
    <property type="match status" value="1"/>
</dbReference>
<evidence type="ECO:0000259" key="7">
    <source>
        <dbReference type="PROSITE" id="PS52004"/>
    </source>
</evidence>
<evidence type="ECO:0000256" key="3">
    <source>
        <dbReference type="ARBA" id="ARBA00022679"/>
    </source>
</evidence>
<evidence type="ECO:0000256" key="2">
    <source>
        <dbReference type="ARBA" id="ARBA00022553"/>
    </source>
</evidence>
<dbReference type="InterPro" id="IPR049900">
    <property type="entry name" value="PKS_mFAS_DH"/>
</dbReference>
<dbReference type="Pfam" id="PF00109">
    <property type="entry name" value="ketoacyl-synt"/>
    <property type="match status" value="1"/>
</dbReference>
<dbReference type="RefSeq" id="XP_070886496.1">
    <property type="nucleotide sequence ID" value="XM_071032890.1"/>
</dbReference>
<dbReference type="Gene3D" id="3.30.70.250">
    <property type="entry name" value="Malonyl-CoA ACP transacylase, ACP-binding"/>
    <property type="match status" value="1"/>
</dbReference>
<dbReference type="InterPro" id="IPR001227">
    <property type="entry name" value="Ac_transferase_dom_sf"/>
</dbReference>
<dbReference type="InterPro" id="IPR042104">
    <property type="entry name" value="PKS_dehydratase_sf"/>
</dbReference>
<evidence type="ECO:0000259" key="8">
    <source>
        <dbReference type="PROSITE" id="PS52019"/>
    </source>
</evidence>
<dbReference type="Pfam" id="PF22621">
    <property type="entry name" value="CurL-like_PKS_C"/>
    <property type="match status" value="1"/>
</dbReference>
<dbReference type="InterPro" id="IPR030918">
    <property type="entry name" value="PT_fungal_PKS"/>
</dbReference>
<feature type="active site" description="Proton acceptor; for dehydratase activity" evidence="4">
    <location>
        <position position="1356"/>
    </location>
</feature>
<dbReference type="Gene3D" id="3.30.70.3290">
    <property type="match status" value="1"/>
</dbReference>
<dbReference type="InterPro" id="IPR016036">
    <property type="entry name" value="Malonyl_transacylase_ACP-bd"/>
</dbReference>
<evidence type="ECO:0000256" key="4">
    <source>
        <dbReference type="PROSITE-ProRule" id="PRU01363"/>
    </source>
</evidence>
<reference evidence="9 10" key="1">
    <citation type="submission" date="2024-07" db="EMBL/GenBank/DDBJ databases">
        <title>Section-level genome sequencing and comparative genomics of Aspergillus sections Usti and Cavernicolus.</title>
        <authorList>
            <consortium name="Lawrence Berkeley National Laboratory"/>
            <person name="Nybo J.L."/>
            <person name="Vesth T.C."/>
            <person name="Theobald S."/>
            <person name="Frisvad J.C."/>
            <person name="Larsen T.O."/>
            <person name="Kjaerboelling I."/>
            <person name="Rothschild-Mancinelli K."/>
            <person name="Lyhne E.K."/>
            <person name="Kogle M.E."/>
            <person name="Barry K."/>
            <person name="Clum A."/>
            <person name="Na H."/>
            <person name="Ledsgaard L."/>
            <person name="Lin J."/>
            <person name="Lipzen A."/>
            <person name="Kuo A."/>
            <person name="Riley R."/>
            <person name="Mondo S."/>
            <person name="Labutti K."/>
            <person name="Haridas S."/>
            <person name="Pangalinan J."/>
            <person name="Salamov A.A."/>
            <person name="Simmons B.A."/>
            <person name="Magnuson J.K."/>
            <person name="Chen J."/>
            <person name="Drula E."/>
            <person name="Henrissat B."/>
            <person name="Wiebenga A."/>
            <person name="Lubbers R.J."/>
            <person name="Gomes A.C."/>
            <person name="Macurrencykelacurrency M.R."/>
            <person name="Stajich J."/>
            <person name="Grigoriev I.V."/>
            <person name="Mortensen U.H."/>
            <person name="De Vries R.P."/>
            <person name="Baker S.E."/>
            <person name="Andersen M.R."/>
        </authorList>
    </citation>
    <scope>NUCLEOTIDE SEQUENCE [LARGE SCALE GENOMIC DNA]</scope>
    <source>
        <strain evidence="9 10">CBS 449.75</strain>
    </source>
</reference>
<name>A0ABR4LSJ6_9EURO</name>
<dbReference type="Pfam" id="PF14765">
    <property type="entry name" value="PS-DH"/>
    <property type="match status" value="1"/>
</dbReference>
<feature type="domain" description="Carrier" evidence="6">
    <location>
        <begin position="1830"/>
        <end position="1906"/>
    </location>
</feature>
<feature type="region of interest" description="Disordered" evidence="5">
    <location>
        <begin position="1901"/>
        <end position="1943"/>
    </location>
</feature>
<feature type="region of interest" description="C-terminal hotdog fold" evidence="4">
    <location>
        <begin position="1492"/>
        <end position="1640"/>
    </location>
</feature>
<feature type="domain" description="PKS/mFAS DH" evidence="8">
    <location>
        <begin position="1324"/>
        <end position="1640"/>
    </location>
</feature>
<proteinExistence type="predicted"/>
<evidence type="ECO:0000259" key="6">
    <source>
        <dbReference type="PROSITE" id="PS50075"/>
    </source>
</evidence>
<dbReference type="Gene3D" id="3.40.47.10">
    <property type="match status" value="1"/>
</dbReference>
<dbReference type="SMART" id="SM00825">
    <property type="entry name" value="PKS_KS"/>
    <property type="match status" value="1"/>
</dbReference>